<gene>
    <name evidence="3" type="ORF">Aam_034_036</name>
</gene>
<dbReference type="PROSITE" id="PS50943">
    <property type="entry name" value="HTH_CROC1"/>
    <property type="match status" value="1"/>
</dbReference>
<feature type="domain" description="HTH cro/C1-type" evidence="2">
    <location>
        <begin position="8"/>
        <end position="66"/>
    </location>
</feature>
<organism evidence="3 4">
    <name type="scientific">Acidocella aminolytica 101 = DSM 11237</name>
    <dbReference type="NCBI Taxonomy" id="1120923"/>
    <lineage>
        <taxon>Bacteria</taxon>
        <taxon>Pseudomonadati</taxon>
        <taxon>Pseudomonadota</taxon>
        <taxon>Alphaproteobacteria</taxon>
        <taxon>Acetobacterales</taxon>
        <taxon>Acidocellaceae</taxon>
        <taxon>Acidocella</taxon>
    </lineage>
</organism>
<name>A0A0D6PE00_9PROT</name>
<dbReference type="CDD" id="cd00093">
    <property type="entry name" value="HTH_XRE"/>
    <property type="match status" value="1"/>
</dbReference>
<dbReference type="RefSeq" id="WP_073211305.1">
    <property type="nucleotide sequence ID" value="NZ_BANC01000034.1"/>
</dbReference>
<dbReference type="GO" id="GO:0003677">
    <property type="term" value="F:DNA binding"/>
    <property type="evidence" value="ECO:0007669"/>
    <property type="project" value="InterPro"/>
</dbReference>
<comment type="caution">
    <text evidence="3">The sequence shown here is derived from an EMBL/GenBank/DDBJ whole genome shotgun (WGS) entry which is preliminary data.</text>
</comment>
<dbReference type="Gene3D" id="1.10.260.40">
    <property type="entry name" value="lambda repressor-like DNA-binding domains"/>
    <property type="match status" value="1"/>
</dbReference>
<dbReference type="STRING" id="1120923.SAMN02746095_00891"/>
<protein>
    <submittedName>
        <fullName evidence="3">Transcriptional regulator XRE</fullName>
    </submittedName>
</protein>
<dbReference type="SMART" id="SM00530">
    <property type="entry name" value="HTH_XRE"/>
    <property type="match status" value="1"/>
</dbReference>
<accession>A0A0D6PE00</accession>
<dbReference type="InterPro" id="IPR010982">
    <property type="entry name" value="Lambda_DNA-bd_dom_sf"/>
</dbReference>
<dbReference type="EMBL" id="BANC01000034">
    <property type="protein sequence ID" value="GAN79892.1"/>
    <property type="molecule type" value="Genomic_DNA"/>
</dbReference>
<dbReference type="SUPFAM" id="SSF47413">
    <property type="entry name" value="lambda repressor-like DNA-binding domains"/>
    <property type="match status" value="1"/>
</dbReference>
<proteinExistence type="predicted"/>
<sequence length="142" mass="15475">MTPFGEKLRALRQERGLLLKDMAAALQVSSAYLSALEHGRRGAPSAGLIHQICHYFGLIWDDADELTALAKQSRPRLKLNSAGLTAEQTALANRLAKELRNLDPETVRAIQAVLDQARPVMPPAPPARARRRAKPAVAGRVP</sequence>
<dbReference type="AlphaFoldDB" id="A0A0D6PE00"/>
<reference evidence="3 4" key="1">
    <citation type="submission" date="2012-11" db="EMBL/GenBank/DDBJ databases">
        <title>Whole genome sequence of Acidocella aminolytica 101 = DSM 11237.</title>
        <authorList>
            <person name="Azuma Y."/>
            <person name="Higashiura N."/>
            <person name="Hirakawa H."/>
            <person name="Matsushita K."/>
        </authorList>
    </citation>
    <scope>NUCLEOTIDE SEQUENCE [LARGE SCALE GENOMIC DNA]</scope>
    <source>
        <strain evidence="4">101 / DSM 11237</strain>
    </source>
</reference>
<evidence type="ECO:0000256" key="1">
    <source>
        <dbReference type="SAM" id="MobiDB-lite"/>
    </source>
</evidence>
<keyword evidence="4" id="KW-1185">Reference proteome</keyword>
<evidence type="ECO:0000259" key="2">
    <source>
        <dbReference type="PROSITE" id="PS50943"/>
    </source>
</evidence>
<dbReference type="OrthoDB" id="9809730at2"/>
<dbReference type="Proteomes" id="UP000032668">
    <property type="component" value="Unassembled WGS sequence"/>
</dbReference>
<feature type="region of interest" description="Disordered" evidence="1">
    <location>
        <begin position="119"/>
        <end position="142"/>
    </location>
</feature>
<dbReference type="InterPro" id="IPR001387">
    <property type="entry name" value="Cro/C1-type_HTH"/>
</dbReference>
<dbReference type="Pfam" id="PF13560">
    <property type="entry name" value="HTH_31"/>
    <property type="match status" value="1"/>
</dbReference>
<evidence type="ECO:0000313" key="4">
    <source>
        <dbReference type="Proteomes" id="UP000032668"/>
    </source>
</evidence>
<evidence type="ECO:0000313" key="3">
    <source>
        <dbReference type="EMBL" id="GAN79892.1"/>
    </source>
</evidence>